<evidence type="ECO:0000313" key="1">
    <source>
        <dbReference type="EMBL" id="JAH56438.1"/>
    </source>
</evidence>
<dbReference type="EMBL" id="GBXM01052139">
    <property type="protein sequence ID" value="JAH56438.1"/>
    <property type="molecule type" value="Transcribed_RNA"/>
</dbReference>
<accession>A0A0E9TUN9</accession>
<dbReference type="AlphaFoldDB" id="A0A0E9TUN9"/>
<reference evidence="1" key="1">
    <citation type="submission" date="2014-11" db="EMBL/GenBank/DDBJ databases">
        <authorList>
            <person name="Amaro Gonzalez C."/>
        </authorList>
    </citation>
    <scope>NUCLEOTIDE SEQUENCE</scope>
</reference>
<sequence length="25" mass="2794">MKHGELILIPSNLTLISTCNIQKLN</sequence>
<protein>
    <submittedName>
        <fullName evidence="1">Uncharacterized protein</fullName>
    </submittedName>
</protein>
<proteinExistence type="predicted"/>
<name>A0A0E9TUN9_ANGAN</name>
<organism evidence="1">
    <name type="scientific">Anguilla anguilla</name>
    <name type="common">European freshwater eel</name>
    <name type="synonym">Muraena anguilla</name>
    <dbReference type="NCBI Taxonomy" id="7936"/>
    <lineage>
        <taxon>Eukaryota</taxon>
        <taxon>Metazoa</taxon>
        <taxon>Chordata</taxon>
        <taxon>Craniata</taxon>
        <taxon>Vertebrata</taxon>
        <taxon>Euteleostomi</taxon>
        <taxon>Actinopterygii</taxon>
        <taxon>Neopterygii</taxon>
        <taxon>Teleostei</taxon>
        <taxon>Anguilliformes</taxon>
        <taxon>Anguillidae</taxon>
        <taxon>Anguilla</taxon>
    </lineage>
</organism>
<reference evidence="1" key="2">
    <citation type="journal article" date="2015" name="Fish Shellfish Immunol.">
        <title>Early steps in the European eel (Anguilla anguilla)-Vibrio vulnificus interaction in the gills: Role of the RtxA13 toxin.</title>
        <authorList>
            <person name="Callol A."/>
            <person name="Pajuelo D."/>
            <person name="Ebbesson L."/>
            <person name="Teles M."/>
            <person name="MacKenzie S."/>
            <person name="Amaro C."/>
        </authorList>
    </citation>
    <scope>NUCLEOTIDE SEQUENCE</scope>
</reference>